<sequence>MLIRLLPAASHPTVLFAITFQNLPDDLYNPHAWTTHLSNLSVDGLDAPELVHCLDKAAFIPSILKEVTFDVPMLTISCRFADGSTEEWPLRTAGCLQALDSVLDDVNQSAVVTEREKEREKVKEKEHKDGQQSLNSPPTTVKVPRHKKQRSLLMSLVASIVQLPSPLASHTHSMSAPITRVPSPVPSRPSPEQIIVPSAPTLTPKALRRRARSTLVDTFRMYVVGELKRRLPSGGYYPWIVRSMLRRASDTMADLLQQAVEVNNTFVTSPFEDEGYFPPPSLVTSPFSSIEDDEGDTDTDGSSVHTPSTAYFSLRSMHPRHSHAPETPTDYTSVPRHLQGLSSDELLEYQSLSSHCVRLRQLLILQEAKEEHHANEVRQRDAILEIRSRRRAWQNKALVARVGDMNVGLATPYTSSRLAQVSWSGEDYEYMPLSHDNDAEKEYVEEYEYDGKLSLGSKRTKGRSDAKLFPVSEEDEEEPFNAQEYELELGLDGLDDVDAALRAWKIEDGDEYEEGIVNYAGIGKPSIHSRIRANSLRVNRLGLRPNVNVESLPRHSSTLSATSLLCQPLRIERPPGYSKVDVTDLELGGYKRLLGDEFTLSMDVPLRMRVQEQDLLMKRHNPPVLKMDPNSERDWLSPRFADEGIVS</sequence>
<evidence type="ECO:0000313" key="2">
    <source>
        <dbReference type="EMBL" id="KAK0469313.1"/>
    </source>
</evidence>
<comment type="caution">
    <text evidence="2">The sequence shown here is derived from an EMBL/GenBank/DDBJ whole genome shotgun (WGS) entry which is preliminary data.</text>
</comment>
<feature type="region of interest" description="Disordered" evidence="1">
    <location>
        <begin position="110"/>
        <end position="146"/>
    </location>
</feature>
<dbReference type="GeneID" id="85350466"/>
<dbReference type="Proteomes" id="UP001175211">
    <property type="component" value="Unassembled WGS sequence"/>
</dbReference>
<evidence type="ECO:0000313" key="3">
    <source>
        <dbReference type="Proteomes" id="UP001175211"/>
    </source>
</evidence>
<feature type="compositionally biased region" description="Basic and acidic residues" evidence="1">
    <location>
        <begin position="113"/>
        <end position="130"/>
    </location>
</feature>
<keyword evidence="3" id="KW-1185">Reference proteome</keyword>
<feature type="compositionally biased region" description="Acidic residues" evidence="1">
    <location>
        <begin position="290"/>
        <end position="299"/>
    </location>
</feature>
<feature type="region of interest" description="Disordered" evidence="1">
    <location>
        <begin position="171"/>
        <end position="192"/>
    </location>
</feature>
<dbReference type="RefSeq" id="XP_060339106.1">
    <property type="nucleotide sequence ID" value="XM_060466918.1"/>
</dbReference>
<feature type="region of interest" description="Disordered" evidence="1">
    <location>
        <begin position="272"/>
        <end position="307"/>
    </location>
</feature>
<dbReference type="AlphaFoldDB" id="A0AA39NPR9"/>
<name>A0AA39NPR9_ARMTA</name>
<accession>A0AA39NPR9</accession>
<evidence type="ECO:0000256" key="1">
    <source>
        <dbReference type="SAM" id="MobiDB-lite"/>
    </source>
</evidence>
<reference evidence="2" key="1">
    <citation type="submission" date="2023-06" db="EMBL/GenBank/DDBJ databases">
        <authorList>
            <consortium name="Lawrence Berkeley National Laboratory"/>
            <person name="Ahrendt S."/>
            <person name="Sahu N."/>
            <person name="Indic B."/>
            <person name="Wong-Bajracharya J."/>
            <person name="Merenyi Z."/>
            <person name="Ke H.-M."/>
            <person name="Monk M."/>
            <person name="Kocsube S."/>
            <person name="Drula E."/>
            <person name="Lipzen A."/>
            <person name="Balint B."/>
            <person name="Henrissat B."/>
            <person name="Andreopoulos B."/>
            <person name="Martin F.M."/>
            <person name="Harder C.B."/>
            <person name="Rigling D."/>
            <person name="Ford K.L."/>
            <person name="Foster G.D."/>
            <person name="Pangilinan J."/>
            <person name="Papanicolaou A."/>
            <person name="Barry K."/>
            <person name="LaButti K."/>
            <person name="Viragh M."/>
            <person name="Koriabine M."/>
            <person name="Yan M."/>
            <person name="Riley R."/>
            <person name="Champramary S."/>
            <person name="Plett K.L."/>
            <person name="Tsai I.J."/>
            <person name="Slot J."/>
            <person name="Sipos G."/>
            <person name="Plett J."/>
            <person name="Nagy L.G."/>
            <person name="Grigoriev I.V."/>
        </authorList>
    </citation>
    <scope>NUCLEOTIDE SEQUENCE</scope>
    <source>
        <strain evidence="2">CCBAS 213</strain>
    </source>
</reference>
<gene>
    <name evidence="2" type="ORF">EV420DRAFT_1258853</name>
</gene>
<dbReference type="EMBL" id="JAUEPS010000001">
    <property type="protein sequence ID" value="KAK0469313.1"/>
    <property type="molecule type" value="Genomic_DNA"/>
</dbReference>
<proteinExistence type="predicted"/>
<organism evidence="2 3">
    <name type="scientific">Armillaria tabescens</name>
    <name type="common">Ringless honey mushroom</name>
    <name type="synonym">Agaricus tabescens</name>
    <dbReference type="NCBI Taxonomy" id="1929756"/>
    <lineage>
        <taxon>Eukaryota</taxon>
        <taxon>Fungi</taxon>
        <taxon>Dikarya</taxon>
        <taxon>Basidiomycota</taxon>
        <taxon>Agaricomycotina</taxon>
        <taxon>Agaricomycetes</taxon>
        <taxon>Agaricomycetidae</taxon>
        <taxon>Agaricales</taxon>
        <taxon>Marasmiineae</taxon>
        <taxon>Physalacriaceae</taxon>
        <taxon>Desarmillaria</taxon>
    </lineage>
</organism>
<protein>
    <submittedName>
        <fullName evidence="2">Uncharacterized protein</fullName>
    </submittedName>
</protein>